<evidence type="ECO:0000313" key="3">
    <source>
        <dbReference type="Proteomes" id="UP000824540"/>
    </source>
</evidence>
<reference evidence="2" key="1">
    <citation type="thesis" date="2021" institute="BYU ScholarsArchive" country="Provo, UT, USA">
        <title>Applications of and Algorithms for Genome Assembly and Genomic Analyses with an Emphasis on Marine Teleosts.</title>
        <authorList>
            <person name="Pickett B.D."/>
        </authorList>
    </citation>
    <scope>NUCLEOTIDE SEQUENCE</scope>
    <source>
        <strain evidence="2">HI-2016</strain>
    </source>
</reference>
<comment type="caution">
    <text evidence="2">The sequence shown here is derived from an EMBL/GenBank/DDBJ whole genome shotgun (WGS) entry which is preliminary data.</text>
</comment>
<proteinExistence type="predicted"/>
<dbReference type="Proteomes" id="UP000824540">
    <property type="component" value="Unassembled WGS sequence"/>
</dbReference>
<gene>
    <name evidence="2" type="ORF">JZ751_001007</name>
</gene>
<name>A0A8T2PXX0_9TELE</name>
<accession>A0A8T2PXX0</accession>
<sequence>MGVNDTRGLANSSVLLSFLNALVTAHRSRQPLSGATVGASLLRRCAKSVEMQDLASPHIQTCGSSTECLHGQDDDRSQIRSNPTTQNGKEGGALLKIV</sequence>
<evidence type="ECO:0000313" key="2">
    <source>
        <dbReference type="EMBL" id="KAG9356163.1"/>
    </source>
</evidence>
<feature type="compositionally biased region" description="Polar residues" evidence="1">
    <location>
        <begin position="79"/>
        <end position="88"/>
    </location>
</feature>
<dbReference type="EMBL" id="JAFBMS010000001">
    <property type="protein sequence ID" value="KAG9356163.1"/>
    <property type="molecule type" value="Genomic_DNA"/>
</dbReference>
<evidence type="ECO:0000256" key="1">
    <source>
        <dbReference type="SAM" id="MobiDB-lite"/>
    </source>
</evidence>
<protein>
    <submittedName>
        <fullName evidence="2">Uncharacterized protein</fullName>
    </submittedName>
</protein>
<dbReference type="AlphaFoldDB" id="A0A8T2PXX0"/>
<organism evidence="2 3">
    <name type="scientific">Albula glossodonta</name>
    <name type="common">roundjaw bonefish</name>
    <dbReference type="NCBI Taxonomy" id="121402"/>
    <lineage>
        <taxon>Eukaryota</taxon>
        <taxon>Metazoa</taxon>
        <taxon>Chordata</taxon>
        <taxon>Craniata</taxon>
        <taxon>Vertebrata</taxon>
        <taxon>Euteleostomi</taxon>
        <taxon>Actinopterygii</taxon>
        <taxon>Neopterygii</taxon>
        <taxon>Teleostei</taxon>
        <taxon>Albuliformes</taxon>
        <taxon>Albulidae</taxon>
        <taxon>Albula</taxon>
    </lineage>
</organism>
<keyword evidence="3" id="KW-1185">Reference proteome</keyword>
<feature type="region of interest" description="Disordered" evidence="1">
    <location>
        <begin position="65"/>
        <end position="98"/>
    </location>
</feature>